<keyword evidence="3" id="KW-0285">Flavoprotein</keyword>
<dbReference type="Gene3D" id="3.30.43.10">
    <property type="entry name" value="Uridine Diphospho-n-acetylenolpyruvylglucosamine Reductase, domain 2"/>
    <property type="match status" value="1"/>
</dbReference>
<dbReference type="Gene3D" id="3.30.465.10">
    <property type="match status" value="1"/>
</dbReference>
<evidence type="ECO:0000256" key="5">
    <source>
        <dbReference type="ARBA" id="ARBA00023002"/>
    </source>
</evidence>
<dbReference type="InterPro" id="IPR016167">
    <property type="entry name" value="FAD-bd_PCMH_sub1"/>
</dbReference>
<dbReference type="RefSeq" id="WP_034856619.1">
    <property type="nucleotide sequence ID" value="NZ_AJQT01000076.1"/>
</dbReference>
<evidence type="ECO:0000256" key="3">
    <source>
        <dbReference type="ARBA" id="ARBA00022630"/>
    </source>
</evidence>
<dbReference type="InterPro" id="IPR036318">
    <property type="entry name" value="FAD-bd_PCMH-like_sf"/>
</dbReference>
<dbReference type="STRING" id="716928.GCA_000261485_03669"/>
<evidence type="ECO:0000313" key="8">
    <source>
        <dbReference type="Proteomes" id="UP000217211"/>
    </source>
</evidence>
<dbReference type="AlphaFoldDB" id="A0A249PDE3"/>
<dbReference type="Gene3D" id="3.40.462.20">
    <property type="match status" value="1"/>
</dbReference>
<comment type="similarity">
    <text evidence="2">Belongs to the oxygen-dependent FAD-linked oxidoreductase family.</text>
</comment>
<keyword evidence="5" id="KW-0560">Oxidoreductase</keyword>
<dbReference type="Proteomes" id="UP000217211">
    <property type="component" value="Chromosome"/>
</dbReference>
<evidence type="ECO:0000313" key="7">
    <source>
        <dbReference type="EMBL" id="ASY63953.1"/>
    </source>
</evidence>
<dbReference type="InterPro" id="IPR050416">
    <property type="entry name" value="FAD-linked_Oxidoreductase"/>
</dbReference>
<dbReference type="KEGG" id="esj:SJ05684_c25140"/>
<sequence>MNDMSLTNLQAGKTSVAAAAVEALQGRLRGRALTQGDPGYEEARTIWNAMTDRRPGLIVQCAGASDVISAVRFAAENQLLVAVRGGGHNIAGNAVCDGGLMIDLSPMKSVRVDATTKRAWVEPGATLADVDKETQAFGLALPVGINSTTGIAGLTLGGGFGWTTRKFGLTCDNLLSADVVTASGELLRASPTEHRDLFWALKGGGGNFGVVTAFEFALHELGPEVLSGLVVHPFDDAGEVLAQYRQALEAAPDELTCWVVLRQAPPLPFIPQEWHGKEVVVLAMCYCGDIAAGEKATAALRAIGNPIADVVAPHPFLAWEQAFDPLLTPGARNYWKSHDLLELSDAAIDGLIEAIRKLPGPECEVFIGHVGGAAGRIAAEETAFPQRNSHFVMNVHARWREPAMDETCIGWARDVYEAMRPHAAGTVYVNFMPADEVNRVEAAYGGNYQRLVEVKRRYDPGNLFRMNQNVQPVDARGAA</sequence>
<keyword evidence="8" id="KW-1185">Reference proteome</keyword>
<dbReference type="OrthoDB" id="9775082at2"/>
<dbReference type="PANTHER" id="PTHR42973:SF39">
    <property type="entry name" value="FAD-BINDING PCMH-TYPE DOMAIN-CONTAINING PROTEIN"/>
    <property type="match status" value="1"/>
</dbReference>
<accession>A0A249PDE3</accession>
<reference evidence="7 8" key="1">
    <citation type="submission" date="2017-08" db="EMBL/GenBank/DDBJ databases">
        <title>Multipartite genome sequences of Sinorhizobium species nodulating soybeans.</title>
        <authorList>
            <person name="Tian C.F."/>
        </authorList>
    </citation>
    <scope>NUCLEOTIDE SEQUENCE [LARGE SCALE GENOMIC DNA]</scope>
    <source>
        <strain evidence="7 8">CCBAU 05684</strain>
    </source>
</reference>
<evidence type="ECO:0000256" key="1">
    <source>
        <dbReference type="ARBA" id="ARBA00001974"/>
    </source>
</evidence>
<dbReference type="InterPro" id="IPR006094">
    <property type="entry name" value="Oxid_FAD_bind_N"/>
</dbReference>
<dbReference type="eggNOG" id="COG0277">
    <property type="taxonomic scope" value="Bacteria"/>
</dbReference>
<evidence type="ECO:0000256" key="2">
    <source>
        <dbReference type="ARBA" id="ARBA00005466"/>
    </source>
</evidence>
<proteinExistence type="inferred from homology"/>
<dbReference type="InterPro" id="IPR016164">
    <property type="entry name" value="FAD-linked_Oxase-like_C"/>
</dbReference>
<dbReference type="PROSITE" id="PS51387">
    <property type="entry name" value="FAD_PCMH"/>
    <property type="match status" value="1"/>
</dbReference>
<evidence type="ECO:0000259" key="6">
    <source>
        <dbReference type="PROSITE" id="PS51387"/>
    </source>
</evidence>
<dbReference type="SUPFAM" id="SSF55103">
    <property type="entry name" value="FAD-linked oxidases, C-terminal domain"/>
    <property type="match status" value="1"/>
</dbReference>
<dbReference type="InterPro" id="IPR012951">
    <property type="entry name" value="BBE"/>
</dbReference>
<dbReference type="Pfam" id="PF01565">
    <property type="entry name" value="FAD_binding_4"/>
    <property type="match status" value="1"/>
</dbReference>
<dbReference type="InterPro" id="IPR006093">
    <property type="entry name" value="Oxy_OxRdtase_FAD_BS"/>
</dbReference>
<protein>
    <submittedName>
        <fullName evidence="7">Small Molecule Metabolism</fullName>
    </submittedName>
</protein>
<dbReference type="InterPro" id="IPR016169">
    <property type="entry name" value="FAD-bd_PCMH_sub2"/>
</dbReference>
<dbReference type="GO" id="GO:0016491">
    <property type="term" value="F:oxidoreductase activity"/>
    <property type="evidence" value="ECO:0007669"/>
    <property type="project" value="UniProtKB-KW"/>
</dbReference>
<dbReference type="PROSITE" id="PS00862">
    <property type="entry name" value="OX2_COVAL_FAD"/>
    <property type="match status" value="1"/>
</dbReference>
<feature type="domain" description="FAD-binding PCMH-type" evidence="6">
    <location>
        <begin position="51"/>
        <end position="221"/>
    </location>
</feature>
<dbReference type="SUPFAM" id="SSF56176">
    <property type="entry name" value="FAD-binding/transporter-associated domain-like"/>
    <property type="match status" value="1"/>
</dbReference>
<dbReference type="Pfam" id="PF08031">
    <property type="entry name" value="BBE"/>
    <property type="match status" value="1"/>
</dbReference>
<dbReference type="GO" id="GO:0071949">
    <property type="term" value="F:FAD binding"/>
    <property type="evidence" value="ECO:0007669"/>
    <property type="project" value="InterPro"/>
</dbReference>
<dbReference type="PANTHER" id="PTHR42973">
    <property type="entry name" value="BINDING OXIDOREDUCTASE, PUTATIVE (AFU_ORTHOLOGUE AFUA_1G17690)-RELATED"/>
    <property type="match status" value="1"/>
</dbReference>
<dbReference type="EMBL" id="CP023067">
    <property type="protein sequence ID" value="ASY63953.1"/>
    <property type="molecule type" value="Genomic_DNA"/>
</dbReference>
<organism evidence="7 8">
    <name type="scientific">Sinorhizobium sojae CCBAU 05684</name>
    <dbReference type="NCBI Taxonomy" id="716928"/>
    <lineage>
        <taxon>Bacteria</taxon>
        <taxon>Pseudomonadati</taxon>
        <taxon>Pseudomonadota</taxon>
        <taxon>Alphaproteobacteria</taxon>
        <taxon>Hyphomicrobiales</taxon>
        <taxon>Rhizobiaceae</taxon>
        <taxon>Sinorhizobium/Ensifer group</taxon>
        <taxon>Sinorhizobium</taxon>
    </lineage>
</organism>
<evidence type="ECO:0000256" key="4">
    <source>
        <dbReference type="ARBA" id="ARBA00022827"/>
    </source>
</evidence>
<gene>
    <name evidence="7" type="ORF">SJ05684_c25140</name>
</gene>
<name>A0A249PDE3_9HYPH</name>
<keyword evidence="4" id="KW-0274">FAD</keyword>
<comment type="cofactor">
    <cofactor evidence="1">
        <name>FAD</name>
        <dbReference type="ChEBI" id="CHEBI:57692"/>
    </cofactor>
</comment>
<dbReference type="InterPro" id="IPR016166">
    <property type="entry name" value="FAD-bd_PCMH"/>
</dbReference>